<organism evidence="2 3">
    <name type="scientific">Takifugu bimaculatus</name>
    <dbReference type="NCBI Taxonomy" id="433685"/>
    <lineage>
        <taxon>Eukaryota</taxon>
        <taxon>Metazoa</taxon>
        <taxon>Chordata</taxon>
        <taxon>Craniata</taxon>
        <taxon>Vertebrata</taxon>
        <taxon>Euteleostomi</taxon>
        <taxon>Actinopterygii</taxon>
        <taxon>Neopterygii</taxon>
        <taxon>Teleostei</taxon>
        <taxon>Neoteleostei</taxon>
        <taxon>Acanthomorphata</taxon>
        <taxon>Eupercaria</taxon>
        <taxon>Tetraodontiformes</taxon>
        <taxon>Tetradontoidea</taxon>
        <taxon>Tetraodontidae</taxon>
        <taxon>Takifugu</taxon>
    </lineage>
</organism>
<feature type="compositionally biased region" description="Polar residues" evidence="1">
    <location>
        <begin position="237"/>
        <end position="266"/>
    </location>
</feature>
<name>A0A4Z2BLM8_9TELE</name>
<feature type="compositionally biased region" description="Basic and acidic residues" evidence="1">
    <location>
        <begin position="149"/>
        <end position="171"/>
    </location>
</feature>
<evidence type="ECO:0000256" key="1">
    <source>
        <dbReference type="SAM" id="MobiDB-lite"/>
    </source>
</evidence>
<keyword evidence="3" id="KW-1185">Reference proteome</keyword>
<comment type="caution">
    <text evidence="2">The sequence shown here is derived from an EMBL/GenBank/DDBJ whole genome shotgun (WGS) entry which is preliminary data.</text>
</comment>
<gene>
    <name evidence="2" type="ORF">fugu_018079</name>
</gene>
<evidence type="ECO:0000313" key="2">
    <source>
        <dbReference type="EMBL" id="TNM92677.1"/>
    </source>
</evidence>
<dbReference type="EMBL" id="SWLE01000013">
    <property type="protein sequence ID" value="TNM92677.1"/>
    <property type="molecule type" value="Genomic_DNA"/>
</dbReference>
<feature type="compositionally biased region" description="Basic and acidic residues" evidence="1">
    <location>
        <begin position="125"/>
        <end position="139"/>
    </location>
</feature>
<sequence>MDEVLSSRYTSATWSKAPTSWFCSILHPEDHRNSRGFCLFLTSLRPAMIRSELRSALRRCPTEEAAGSAAGSASPVQPVGQLQSLIAQRMQRAQELLEEMRLQELQKAKVERERGGGSPYLKGVDSPRLHHLRGADSAHSRSSGSPRSRSSDSPRLRGKDSPRLRGRESPRSKAKRNRTKGADSPRSRGSSSPATRTKDSPQPKESLQLTAADAGSSPQVQGPSRCSGPDPEDVPAAQNSPEPNALGSNTSQVKSGSALLQKSETCGSDPASPRSDQKTSPSPSGSFESSHSRTADNPCVSPPSPVLLREDDLDVASQRAEAERLLEEAVSSWKEAQEVLQEVKELQSQTLRRQRRRTYEKMMPTPAVTDESDTDGLANVSRGGRREGVFQFYYEILYQEFSNKEHNVVVVVVVVQKGGGGSLIYVRFVLKQFL</sequence>
<evidence type="ECO:0000313" key="3">
    <source>
        <dbReference type="Proteomes" id="UP000516260"/>
    </source>
</evidence>
<reference evidence="2 3" key="1">
    <citation type="submission" date="2019-04" db="EMBL/GenBank/DDBJ databases">
        <title>The sequence and de novo assembly of Takifugu bimaculatus genome using PacBio and Hi-C technologies.</title>
        <authorList>
            <person name="Xu P."/>
            <person name="Liu B."/>
            <person name="Zhou Z."/>
        </authorList>
    </citation>
    <scope>NUCLEOTIDE SEQUENCE [LARGE SCALE GENOMIC DNA]</scope>
    <source>
        <strain evidence="2">TB-2018</strain>
        <tissue evidence="2">Muscle</tissue>
    </source>
</reference>
<dbReference type="AlphaFoldDB" id="A0A4Z2BLM8"/>
<feature type="compositionally biased region" description="Low complexity" evidence="1">
    <location>
        <begin position="280"/>
        <end position="289"/>
    </location>
</feature>
<proteinExistence type="predicted"/>
<feature type="region of interest" description="Disordered" evidence="1">
    <location>
        <begin position="108"/>
        <end position="307"/>
    </location>
</feature>
<dbReference type="Proteomes" id="UP000516260">
    <property type="component" value="Chromosome 20"/>
</dbReference>
<accession>A0A4Z2BLM8</accession>
<protein>
    <submittedName>
        <fullName evidence="2">Uncharacterized protein</fullName>
    </submittedName>
</protein>